<dbReference type="InterPro" id="IPR029032">
    <property type="entry name" value="AhpD-like"/>
</dbReference>
<dbReference type="PANTHER" id="PTHR33570:SF2">
    <property type="entry name" value="CARBOXYMUCONOLACTONE DECARBOXYLASE-LIKE DOMAIN-CONTAINING PROTEIN"/>
    <property type="match status" value="1"/>
</dbReference>
<accession>A0A0S4QSZ7</accession>
<evidence type="ECO:0000313" key="2">
    <source>
        <dbReference type="EMBL" id="CUU58255.1"/>
    </source>
</evidence>
<gene>
    <name evidence="2" type="ORF">Ga0074812_11827</name>
</gene>
<organism evidence="2 3">
    <name type="scientific">Parafrankia irregularis</name>
    <dbReference type="NCBI Taxonomy" id="795642"/>
    <lineage>
        <taxon>Bacteria</taxon>
        <taxon>Bacillati</taxon>
        <taxon>Actinomycetota</taxon>
        <taxon>Actinomycetes</taxon>
        <taxon>Frankiales</taxon>
        <taxon>Frankiaceae</taxon>
        <taxon>Parafrankia</taxon>
    </lineage>
</organism>
<proteinExistence type="predicted"/>
<dbReference type="SUPFAM" id="SSF69118">
    <property type="entry name" value="AhpD-like"/>
    <property type="match status" value="2"/>
</dbReference>
<keyword evidence="3" id="KW-1185">Reference proteome</keyword>
<dbReference type="RefSeq" id="WP_091281119.1">
    <property type="nucleotide sequence ID" value="NZ_FAOZ01000018.1"/>
</dbReference>
<dbReference type="PANTHER" id="PTHR33570">
    <property type="entry name" value="4-CARBOXYMUCONOLACTONE DECARBOXYLASE FAMILY PROTEIN"/>
    <property type="match status" value="1"/>
</dbReference>
<dbReference type="AlphaFoldDB" id="A0A0S4QSZ7"/>
<reference evidence="3" key="1">
    <citation type="submission" date="2015-11" db="EMBL/GenBank/DDBJ databases">
        <authorList>
            <person name="Varghese N."/>
        </authorList>
    </citation>
    <scope>NUCLEOTIDE SEQUENCE [LARGE SCALE GENOMIC DNA]</scope>
    <source>
        <strain evidence="3">DSM 45899</strain>
    </source>
</reference>
<evidence type="ECO:0000313" key="3">
    <source>
        <dbReference type="Proteomes" id="UP000198802"/>
    </source>
</evidence>
<feature type="domain" description="Carboxymuconolactone decarboxylase-like" evidence="1">
    <location>
        <begin position="27"/>
        <end position="101"/>
    </location>
</feature>
<dbReference type="Gene3D" id="1.20.1290.10">
    <property type="entry name" value="AhpD-like"/>
    <property type="match status" value="1"/>
</dbReference>
<name>A0A0S4QSZ7_9ACTN</name>
<dbReference type="InterPro" id="IPR052512">
    <property type="entry name" value="4CMD/NDH-1_regulator"/>
</dbReference>
<dbReference type="GO" id="GO:0051920">
    <property type="term" value="F:peroxiredoxin activity"/>
    <property type="evidence" value="ECO:0007669"/>
    <property type="project" value="InterPro"/>
</dbReference>
<dbReference type="Proteomes" id="UP000198802">
    <property type="component" value="Unassembled WGS sequence"/>
</dbReference>
<dbReference type="InterPro" id="IPR003779">
    <property type="entry name" value="CMD-like"/>
</dbReference>
<protein>
    <submittedName>
        <fullName evidence="2">4-carboxymuconolactone decarboxylase</fullName>
    </submittedName>
</protein>
<feature type="domain" description="Carboxymuconolactone decarboxylase-like" evidence="1">
    <location>
        <begin position="163"/>
        <end position="238"/>
    </location>
</feature>
<dbReference type="EMBL" id="FAOZ01000018">
    <property type="protein sequence ID" value="CUU58255.1"/>
    <property type="molecule type" value="Genomic_DNA"/>
</dbReference>
<evidence type="ECO:0000259" key="1">
    <source>
        <dbReference type="Pfam" id="PF02627"/>
    </source>
</evidence>
<sequence>MTVNTPADDLYRLVMTVEPPAVETPFEAASRRFLFGEIWGRPDLGIRDRRLVSLACVAAADAATPIAGHVYAALRSGDLTIEQLNEVTLHFAVYCGWPKASFLEQTVRAQWQRLHEERGQEAPAWPTLTAEDLGPEDRAERIRGGQEEFRSVNVIPAPPSDSPYFYAGILNFVFGHVWRRPGLSRRERRLVTIPCVGASDAVGPIFSHVGSALESGDVSYEEMQEIILHFSAYYGFAKGEVLHDAARHWRAGRS</sequence>
<dbReference type="Pfam" id="PF02627">
    <property type="entry name" value="CMD"/>
    <property type="match status" value="2"/>
</dbReference>